<dbReference type="Pfam" id="PF09751">
    <property type="entry name" value="Es2"/>
    <property type="match status" value="1"/>
</dbReference>
<dbReference type="EMBL" id="JASJQH010006943">
    <property type="protein sequence ID" value="KAK9722694.1"/>
    <property type="molecule type" value="Genomic_DNA"/>
</dbReference>
<evidence type="ECO:0008006" key="7">
    <source>
        <dbReference type="Google" id="ProtNLM"/>
    </source>
</evidence>
<evidence type="ECO:0000256" key="2">
    <source>
        <dbReference type="ARBA" id="ARBA00009072"/>
    </source>
</evidence>
<sequence>MNDSIVSKANVSSQDLVKSVDIVPSKRPQEVLDEDTYTETISYLVERDFFPNLTKIKKQNELIDSLDTTDINRISTVTRSIKQGRYLDTPRRSDSPLPKFPSKEDLEDRKFSHLKNISLDDFQAKFTSEDNASFLDLLDKNNEEKRQKYKYLYQKEAPTLAIEDQKMKQIEPSSSTGFVESWKYKTKNSLMYYPEGSYESDKSEERGESKAIAHKNTRFESVGNAGPSFSRNTDRSITSDMTSESGSDSPRVRGYGFVTPSPRPEELGIFPWDLEGIPSESKTPVFKLPPTPRRELIAMKLSEKASRNHRKQTQASPRANALRTPTRMGSPSLSMRSQMLSPAAQKLLKNKLHIDSSFNSHQEIRESYGGLTPKLNGSKSSIRSNIITPKRVEVSTPLRTSITDDLLEFKKKP</sequence>
<dbReference type="Proteomes" id="UP001479436">
    <property type="component" value="Unassembled WGS sequence"/>
</dbReference>
<dbReference type="PANTHER" id="PTHR12940">
    <property type="entry name" value="ES-2 PROTEIN - RELATED"/>
    <property type="match status" value="1"/>
</dbReference>
<keyword evidence="3" id="KW-0539">Nucleus</keyword>
<accession>A0ABR2W7Y5</accession>
<dbReference type="InterPro" id="IPR019148">
    <property type="entry name" value="Nuclear_protein_DGCR14_ESS-2"/>
</dbReference>
<reference evidence="5 6" key="1">
    <citation type="submission" date="2023-04" db="EMBL/GenBank/DDBJ databases">
        <title>Genome of Basidiobolus ranarum AG-B5.</title>
        <authorList>
            <person name="Stajich J.E."/>
            <person name="Carter-House D."/>
            <person name="Gryganskyi A."/>
        </authorList>
    </citation>
    <scope>NUCLEOTIDE SEQUENCE [LARGE SCALE GENOMIC DNA]</scope>
    <source>
        <strain evidence="5 6">AG-B5</strain>
    </source>
</reference>
<evidence type="ECO:0000313" key="5">
    <source>
        <dbReference type="EMBL" id="KAK9722694.1"/>
    </source>
</evidence>
<comment type="subcellular location">
    <subcellularLocation>
        <location evidence="1">Nucleus</location>
    </subcellularLocation>
</comment>
<protein>
    <recommendedName>
        <fullName evidence="7">DGCR14</fullName>
    </recommendedName>
</protein>
<feature type="region of interest" description="Disordered" evidence="4">
    <location>
        <begin position="85"/>
        <end position="104"/>
    </location>
</feature>
<gene>
    <name evidence="5" type="ORF">K7432_002506</name>
</gene>
<comment type="similarity">
    <text evidence="2">Belongs to the ESS2 family.</text>
</comment>
<name>A0ABR2W7Y5_9FUNG</name>
<evidence type="ECO:0000256" key="4">
    <source>
        <dbReference type="SAM" id="MobiDB-lite"/>
    </source>
</evidence>
<organism evidence="5 6">
    <name type="scientific">Basidiobolus ranarum</name>
    <dbReference type="NCBI Taxonomy" id="34480"/>
    <lineage>
        <taxon>Eukaryota</taxon>
        <taxon>Fungi</taxon>
        <taxon>Fungi incertae sedis</taxon>
        <taxon>Zoopagomycota</taxon>
        <taxon>Entomophthoromycotina</taxon>
        <taxon>Basidiobolomycetes</taxon>
        <taxon>Basidiobolales</taxon>
        <taxon>Basidiobolaceae</taxon>
        <taxon>Basidiobolus</taxon>
    </lineage>
</organism>
<keyword evidence="6" id="KW-1185">Reference proteome</keyword>
<evidence type="ECO:0000313" key="6">
    <source>
        <dbReference type="Proteomes" id="UP001479436"/>
    </source>
</evidence>
<proteinExistence type="inferred from homology"/>
<feature type="region of interest" description="Disordered" evidence="4">
    <location>
        <begin position="304"/>
        <end position="334"/>
    </location>
</feature>
<comment type="caution">
    <text evidence="5">The sequence shown here is derived from an EMBL/GenBank/DDBJ whole genome shotgun (WGS) entry which is preliminary data.</text>
</comment>
<feature type="compositionally biased region" description="Polar residues" evidence="4">
    <location>
        <begin position="227"/>
        <end position="248"/>
    </location>
</feature>
<evidence type="ECO:0000256" key="1">
    <source>
        <dbReference type="ARBA" id="ARBA00004123"/>
    </source>
</evidence>
<dbReference type="PANTHER" id="PTHR12940:SF0">
    <property type="entry name" value="SPLICING FACTOR ESS-2 HOMOLOG"/>
    <property type="match status" value="1"/>
</dbReference>
<evidence type="ECO:0000256" key="3">
    <source>
        <dbReference type="ARBA" id="ARBA00023242"/>
    </source>
</evidence>
<feature type="region of interest" description="Disordered" evidence="4">
    <location>
        <begin position="220"/>
        <end position="260"/>
    </location>
</feature>